<keyword evidence="1" id="KW-0805">Transcription regulation</keyword>
<dbReference type="SMART" id="SM00354">
    <property type="entry name" value="HTH_LACI"/>
    <property type="match status" value="1"/>
</dbReference>
<evidence type="ECO:0000259" key="4">
    <source>
        <dbReference type="PROSITE" id="PS50932"/>
    </source>
</evidence>
<sequence>MTTGAPSTPPTRVTIRDVARAAGVSRQTVTRAINEMPEISEETRARVMRTVEELGYRPNRFAIDLSRQRTHAVGLIVGTFRNPYYAQLADAFVAELRSRDWQVLVSMASQGEADAVRSMASQTDAIIGYFLEPQTNFVPAARGVPIVLLEDQATMPGVHSVELDFRTGISDMVAALRAKGSRRFAMIDASSANPKGTAPGSPRRQFFEAAVGEECIVVTEPESIAGGVDGFRRLLDLDPEIDTVLAFNDLMAMGAVQGAHTLGVDVPGRVRIVGIDGISLGEAISPTLTTLSLETQTVAAQAASILAELFAGEPMPSRSLTRTVTPVPLWRESA</sequence>
<dbReference type="InterPro" id="IPR046335">
    <property type="entry name" value="LacI/GalR-like_sensor"/>
</dbReference>
<dbReference type="PANTHER" id="PTHR30146:SF155">
    <property type="entry name" value="ALANINE RACEMASE"/>
    <property type="match status" value="1"/>
</dbReference>
<dbReference type="Proteomes" id="UP000316500">
    <property type="component" value="Unassembled WGS sequence"/>
</dbReference>
<proteinExistence type="predicted"/>
<accession>A0A558GNQ6</accession>
<dbReference type="OrthoDB" id="9785139at2"/>
<dbReference type="SUPFAM" id="SSF53822">
    <property type="entry name" value="Periplasmic binding protein-like I"/>
    <property type="match status" value="1"/>
</dbReference>
<dbReference type="SUPFAM" id="SSF47413">
    <property type="entry name" value="lambda repressor-like DNA-binding domains"/>
    <property type="match status" value="1"/>
</dbReference>
<dbReference type="AlphaFoldDB" id="A0A558GNQ6"/>
<keyword evidence="3" id="KW-0804">Transcription</keyword>
<feature type="domain" description="HTH lacI-type" evidence="4">
    <location>
        <begin position="13"/>
        <end position="67"/>
    </location>
</feature>
<dbReference type="CDD" id="cd01392">
    <property type="entry name" value="HTH_LacI"/>
    <property type="match status" value="1"/>
</dbReference>
<reference evidence="5 6" key="1">
    <citation type="submission" date="2019-07" db="EMBL/GenBank/DDBJ databases">
        <title>Diversity of Bacteria from Kongsfjorden, Arctic.</title>
        <authorList>
            <person name="Yu Y."/>
        </authorList>
    </citation>
    <scope>NUCLEOTIDE SEQUENCE [LARGE SCALE GENOMIC DNA]</scope>
    <source>
        <strain evidence="5 6">SM1928</strain>
    </source>
</reference>
<organism evidence="5 6">
    <name type="scientific">Paenarthrobacter nitroguajacolicus</name>
    <name type="common">Arthrobacter nitroguajacolicus</name>
    <dbReference type="NCBI Taxonomy" id="211146"/>
    <lineage>
        <taxon>Bacteria</taxon>
        <taxon>Bacillati</taxon>
        <taxon>Actinomycetota</taxon>
        <taxon>Actinomycetes</taxon>
        <taxon>Micrococcales</taxon>
        <taxon>Micrococcaceae</taxon>
        <taxon>Paenarthrobacter</taxon>
    </lineage>
</organism>
<dbReference type="Gene3D" id="1.10.260.40">
    <property type="entry name" value="lambda repressor-like DNA-binding domains"/>
    <property type="match status" value="1"/>
</dbReference>
<dbReference type="PROSITE" id="PS50932">
    <property type="entry name" value="HTH_LACI_2"/>
    <property type="match status" value="1"/>
</dbReference>
<dbReference type="InterPro" id="IPR010982">
    <property type="entry name" value="Lambda_DNA-bd_dom_sf"/>
</dbReference>
<dbReference type="InterPro" id="IPR000843">
    <property type="entry name" value="HTH_LacI"/>
</dbReference>
<protein>
    <submittedName>
        <fullName evidence="5">LacI family transcriptional regulator</fullName>
    </submittedName>
</protein>
<dbReference type="EMBL" id="VNFK01000024">
    <property type="protein sequence ID" value="TVU58488.1"/>
    <property type="molecule type" value="Genomic_DNA"/>
</dbReference>
<dbReference type="PANTHER" id="PTHR30146">
    <property type="entry name" value="LACI-RELATED TRANSCRIPTIONAL REPRESSOR"/>
    <property type="match status" value="1"/>
</dbReference>
<comment type="caution">
    <text evidence="5">The sequence shown here is derived from an EMBL/GenBank/DDBJ whole genome shotgun (WGS) entry which is preliminary data.</text>
</comment>
<dbReference type="PRINTS" id="PR00036">
    <property type="entry name" value="HTHLACI"/>
</dbReference>
<keyword evidence="2" id="KW-0238">DNA-binding</keyword>
<gene>
    <name evidence="5" type="ORF">FQP90_21330</name>
</gene>
<dbReference type="Pfam" id="PF00356">
    <property type="entry name" value="LacI"/>
    <property type="match status" value="1"/>
</dbReference>
<dbReference type="GO" id="GO:0000976">
    <property type="term" value="F:transcription cis-regulatory region binding"/>
    <property type="evidence" value="ECO:0007669"/>
    <property type="project" value="TreeGrafter"/>
</dbReference>
<dbReference type="Gene3D" id="3.40.50.2300">
    <property type="match status" value="2"/>
</dbReference>
<dbReference type="InterPro" id="IPR028082">
    <property type="entry name" value="Peripla_BP_I"/>
</dbReference>
<dbReference type="CDD" id="cd06267">
    <property type="entry name" value="PBP1_LacI_sugar_binding-like"/>
    <property type="match status" value="1"/>
</dbReference>
<dbReference type="GO" id="GO:0003700">
    <property type="term" value="F:DNA-binding transcription factor activity"/>
    <property type="evidence" value="ECO:0007669"/>
    <property type="project" value="TreeGrafter"/>
</dbReference>
<evidence type="ECO:0000256" key="2">
    <source>
        <dbReference type="ARBA" id="ARBA00023125"/>
    </source>
</evidence>
<evidence type="ECO:0000313" key="6">
    <source>
        <dbReference type="Proteomes" id="UP000316500"/>
    </source>
</evidence>
<dbReference type="Pfam" id="PF13377">
    <property type="entry name" value="Peripla_BP_3"/>
    <property type="match status" value="1"/>
</dbReference>
<dbReference type="PROSITE" id="PS00356">
    <property type="entry name" value="HTH_LACI_1"/>
    <property type="match status" value="1"/>
</dbReference>
<name>A0A558GNQ6_PAENT</name>
<evidence type="ECO:0000256" key="1">
    <source>
        <dbReference type="ARBA" id="ARBA00023015"/>
    </source>
</evidence>
<evidence type="ECO:0000313" key="5">
    <source>
        <dbReference type="EMBL" id="TVU58488.1"/>
    </source>
</evidence>
<evidence type="ECO:0000256" key="3">
    <source>
        <dbReference type="ARBA" id="ARBA00023163"/>
    </source>
</evidence>